<evidence type="ECO:0000313" key="1">
    <source>
        <dbReference type="EMBL" id="GAA4651455.1"/>
    </source>
</evidence>
<protein>
    <submittedName>
        <fullName evidence="1">Uncharacterized protein</fullName>
    </submittedName>
</protein>
<accession>A0ABP8V8W7</accession>
<organism evidence="1 2">
    <name type="scientific">Kistimonas scapharcae</name>
    <dbReference type="NCBI Taxonomy" id="1036133"/>
    <lineage>
        <taxon>Bacteria</taxon>
        <taxon>Pseudomonadati</taxon>
        <taxon>Pseudomonadota</taxon>
        <taxon>Gammaproteobacteria</taxon>
        <taxon>Oceanospirillales</taxon>
        <taxon>Endozoicomonadaceae</taxon>
        <taxon>Kistimonas</taxon>
    </lineage>
</organism>
<evidence type="ECO:0000313" key="2">
    <source>
        <dbReference type="Proteomes" id="UP001500604"/>
    </source>
</evidence>
<keyword evidence="2" id="KW-1185">Reference proteome</keyword>
<reference evidence="2" key="1">
    <citation type="journal article" date="2019" name="Int. J. Syst. Evol. Microbiol.">
        <title>The Global Catalogue of Microorganisms (GCM) 10K type strain sequencing project: providing services to taxonomists for standard genome sequencing and annotation.</title>
        <authorList>
            <consortium name="The Broad Institute Genomics Platform"/>
            <consortium name="The Broad Institute Genome Sequencing Center for Infectious Disease"/>
            <person name="Wu L."/>
            <person name="Ma J."/>
        </authorList>
    </citation>
    <scope>NUCLEOTIDE SEQUENCE [LARGE SCALE GENOMIC DNA]</scope>
    <source>
        <strain evidence="2">JCM 17805</strain>
    </source>
</reference>
<sequence length="60" mass="6787">MSAYWYGGIIHYCVNNHMHTVSQFLDWGQFNPAAIAEHQRTVASLTKRGMLHTLPPGYAP</sequence>
<gene>
    <name evidence="1" type="ORF">GCM10023116_37390</name>
</gene>
<dbReference type="Proteomes" id="UP001500604">
    <property type="component" value="Unassembled WGS sequence"/>
</dbReference>
<name>A0ABP8V8W7_9GAMM</name>
<dbReference type="EMBL" id="BAABFL010000453">
    <property type="protein sequence ID" value="GAA4651455.1"/>
    <property type="molecule type" value="Genomic_DNA"/>
</dbReference>
<proteinExistence type="predicted"/>
<comment type="caution">
    <text evidence="1">The sequence shown here is derived from an EMBL/GenBank/DDBJ whole genome shotgun (WGS) entry which is preliminary data.</text>
</comment>